<reference evidence="3" key="2">
    <citation type="submission" date="2020-04" db="EMBL/GenBank/DDBJ databases">
        <authorList>
            <consortium name="NCBI Genome Project"/>
        </authorList>
    </citation>
    <scope>NUCLEOTIDE SEQUENCE</scope>
    <source>
        <strain evidence="3">CBS 781.70</strain>
    </source>
</reference>
<evidence type="ECO:0000313" key="1">
    <source>
        <dbReference type="EMBL" id="KAF1813541.1"/>
    </source>
</evidence>
<reference evidence="3" key="3">
    <citation type="submission" date="2025-04" db="UniProtKB">
        <authorList>
            <consortium name="RefSeq"/>
        </authorList>
    </citation>
    <scope>IDENTIFICATION</scope>
    <source>
        <strain evidence="3">CBS 781.70</strain>
    </source>
</reference>
<dbReference type="RefSeq" id="XP_033535172.1">
    <property type="nucleotide sequence ID" value="XM_033682340.1"/>
</dbReference>
<dbReference type="PANTHER" id="PTHR34144">
    <property type="entry name" value="CHROMOSOME 8, WHOLE GENOME SHOTGUN SEQUENCE"/>
    <property type="match status" value="1"/>
</dbReference>
<reference evidence="1 3" key="1">
    <citation type="submission" date="2020-01" db="EMBL/GenBank/DDBJ databases">
        <authorList>
            <consortium name="DOE Joint Genome Institute"/>
            <person name="Haridas S."/>
            <person name="Albert R."/>
            <person name="Binder M."/>
            <person name="Bloem J."/>
            <person name="Labutti K."/>
            <person name="Salamov A."/>
            <person name="Andreopoulos B."/>
            <person name="Baker S.E."/>
            <person name="Barry K."/>
            <person name="Bills G."/>
            <person name="Bluhm B.H."/>
            <person name="Cannon C."/>
            <person name="Castanera R."/>
            <person name="Culley D.E."/>
            <person name="Daum C."/>
            <person name="Ezra D."/>
            <person name="Gonzalez J.B."/>
            <person name="Henrissat B."/>
            <person name="Kuo A."/>
            <person name="Liang C."/>
            <person name="Lipzen A."/>
            <person name="Lutzoni F."/>
            <person name="Magnuson J."/>
            <person name="Mondo S."/>
            <person name="Nolan M."/>
            <person name="Ohm R."/>
            <person name="Pangilinan J."/>
            <person name="Park H.-J."/>
            <person name="Ramirez L."/>
            <person name="Alfaro M."/>
            <person name="Sun H."/>
            <person name="Tritt A."/>
            <person name="Yoshinaga Y."/>
            <person name="Zwiers L.-H."/>
            <person name="Turgeon B.G."/>
            <person name="Goodwin S.B."/>
            <person name="Spatafora J.W."/>
            <person name="Crous P.W."/>
            <person name="Grigoriev I.V."/>
        </authorList>
    </citation>
    <scope>NUCLEOTIDE SEQUENCE</scope>
    <source>
        <strain evidence="1 3">CBS 781.70</strain>
    </source>
</reference>
<evidence type="ECO:0000313" key="3">
    <source>
        <dbReference type="RefSeq" id="XP_033535172.1"/>
    </source>
</evidence>
<dbReference type="AlphaFoldDB" id="A0A6G1G6F9"/>
<proteinExistence type="predicted"/>
<organism evidence="1">
    <name type="scientific">Eremomyces bilateralis CBS 781.70</name>
    <dbReference type="NCBI Taxonomy" id="1392243"/>
    <lineage>
        <taxon>Eukaryota</taxon>
        <taxon>Fungi</taxon>
        <taxon>Dikarya</taxon>
        <taxon>Ascomycota</taxon>
        <taxon>Pezizomycotina</taxon>
        <taxon>Dothideomycetes</taxon>
        <taxon>Dothideomycetes incertae sedis</taxon>
        <taxon>Eremomycetales</taxon>
        <taxon>Eremomycetaceae</taxon>
        <taxon>Eremomyces</taxon>
    </lineage>
</organism>
<dbReference type="Proteomes" id="UP000504638">
    <property type="component" value="Unplaced"/>
</dbReference>
<evidence type="ECO:0008006" key="4">
    <source>
        <dbReference type="Google" id="ProtNLM"/>
    </source>
</evidence>
<dbReference type="GeneID" id="54422910"/>
<gene>
    <name evidence="1 3" type="ORF">P152DRAFT_503078</name>
</gene>
<accession>A0A6G1G6F9</accession>
<dbReference type="PANTHER" id="PTHR34144:SF5">
    <property type="entry name" value="ALPHA-1,3-MANNOSYLTRANSFERASE CMT1"/>
    <property type="match status" value="1"/>
</dbReference>
<dbReference type="EMBL" id="ML975155">
    <property type="protein sequence ID" value="KAF1813541.1"/>
    <property type="molecule type" value="Genomic_DNA"/>
</dbReference>
<name>A0A6G1G6F9_9PEZI</name>
<dbReference type="Pfam" id="PF11735">
    <property type="entry name" value="CAP59_mtransfer"/>
    <property type="match status" value="1"/>
</dbReference>
<keyword evidence="2" id="KW-1185">Reference proteome</keyword>
<evidence type="ECO:0000313" key="2">
    <source>
        <dbReference type="Proteomes" id="UP000504638"/>
    </source>
</evidence>
<dbReference type="InterPro" id="IPR021047">
    <property type="entry name" value="Mannosyltransferase_CMT1"/>
</dbReference>
<sequence length="382" mass="42916">MRRSRPLAKRHSPFGHIGGLQQASSRLCRCNHETSSEHLPRLHCPPAPSSRYGYLREPSRSATGELLPKYLFALDIYQSAPVLSSLFGSIVESIRYLGPENCALSVVEGRSTDGTFEILSSLQPVLEGIGLKYYFQTSDIDPSSDRIQALAALRNLAIEPYTAAPNTFSESSTIIFINDIVLCGEDTLEVIHQRQYQGAHMACAMDWVYVGNDPTFYDIWIARGMTGDSFFNIPEDGSWNYAWNLFWNDPEARSSLHAGLPFQVFSCWNGIVAFNSQPVFEKKVGFRSVNDKECFQGEPKLFCKDLWHRGYGKIAVVPSVNVGYSVEEAQKLKKLKGYVSNRLSSGEQERQIAWKGEPPDFVKCMPGYEHQSFVPWNEGLSV</sequence>
<dbReference type="OrthoDB" id="262547at2759"/>
<protein>
    <recommendedName>
        <fullName evidence="4">Alpha-1,3-mannosyltransferase CMT1</fullName>
    </recommendedName>
</protein>